<sequence length="191" mass="20510">MKTLKLATLGLAASVLLTACGGTPSKEDLAQADPYPEWFYNPTVENGIAAASCVPIPGSNVSVAQKQATANGRANLAFQIDTKVKAMDKTYDRVTTTNAGSSTGGTFESVSKQVTQQSLSGSRAIKFERVLDDGKKMMCALVALTPEATNQLFKNLVKSAEVNLSPDHESVLKEQFMAYKAQQELDQELMK</sequence>
<evidence type="ECO:0000313" key="3">
    <source>
        <dbReference type="Proteomes" id="UP001069090"/>
    </source>
</evidence>
<dbReference type="PROSITE" id="PS51257">
    <property type="entry name" value="PROKAR_LIPOPROTEIN"/>
    <property type="match status" value="1"/>
</dbReference>
<keyword evidence="1" id="KW-0732">Signal</keyword>
<name>A0A9J6RLK3_9GAMM</name>
<feature type="signal peptide" evidence="1">
    <location>
        <begin position="1"/>
        <end position="21"/>
    </location>
</feature>
<comment type="caution">
    <text evidence="2">The sequence shown here is derived from an EMBL/GenBank/DDBJ whole genome shotgun (WGS) entry which is preliminary data.</text>
</comment>
<organism evidence="2 3">
    <name type="scientific">Dasania phycosphaerae</name>
    <dbReference type="NCBI Taxonomy" id="2950436"/>
    <lineage>
        <taxon>Bacteria</taxon>
        <taxon>Pseudomonadati</taxon>
        <taxon>Pseudomonadota</taxon>
        <taxon>Gammaproteobacteria</taxon>
        <taxon>Cellvibrionales</taxon>
        <taxon>Spongiibacteraceae</taxon>
        <taxon>Dasania</taxon>
    </lineage>
</organism>
<evidence type="ECO:0000256" key="1">
    <source>
        <dbReference type="SAM" id="SignalP"/>
    </source>
</evidence>
<dbReference type="AlphaFoldDB" id="A0A9J6RLK3"/>
<feature type="chain" id="PRO_5039920795" evidence="1">
    <location>
        <begin position="22"/>
        <end position="191"/>
    </location>
</feature>
<dbReference type="Proteomes" id="UP001069090">
    <property type="component" value="Unassembled WGS sequence"/>
</dbReference>
<proteinExistence type="predicted"/>
<reference evidence="2 3" key="1">
    <citation type="submission" date="2022-12" db="EMBL/GenBank/DDBJ databases">
        <title>Dasania phycosphaerae sp. nov., isolated from particulate material of the south coast of Korea.</title>
        <authorList>
            <person name="Jiang Y."/>
        </authorList>
    </citation>
    <scope>NUCLEOTIDE SEQUENCE [LARGE SCALE GENOMIC DNA]</scope>
    <source>
        <strain evidence="2 3">GY-19</strain>
    </source>
</reference>
<dbReference type="EMBL" id="JAPTGG010000004">
    <property type="protein sequence ID" value="MCZ0864877.1"/>
    <property type="molecule type" value="Genomic_DNA"/>
</dbReference>
<keyword evidence="2" id="KW-0449">Lipoprotein</keyword>
<protein>
    <submittedName>
        <fullName evidence="2">LPP20 family lipoprotein</fullName>
    </submittedName>
</protein>
<dbReference type="RefSeq" id="WP_258331030.1">
    <property type="nucleotide sequence ID" value="NZ_JAPTGG010000004.1"/>
</dbReference>
<gene>
    <name evidence="2" type="ORF">O0V09_06675</name>
</gene>
<evidence type="ECO:0000313" key="2">
    <source>
        <dbReference type="EMBL" id="MCZ0864877.1"/>
    </source>
</evidence>
<accession>A0A9J6RLK3</accession>
<keyword evidence="3" id="KW-1185">Reference proteome</keyword>